<evidence type="ECO:0000259" key="2">
    <source>
        <dbReference type="Pfam" id="PF02481"/>
    </source>
</evidence>
<dbReference type="InterPro" id="IPR041614">
    <property type="entry name" value="DprA_WH"/>
</dbReference>
<reference evidence="4" key="1">
    <citation type="journal article" date="2020" name="mSystems">
        <title>Genome- and Community-Level Interaction Insights into Carbon Utilization and Element Cycling Functions of Hydrothermarchaeota in Hydrothermal Sediment.</title>
        <authorList>
            <person name="Zhou Z."/>
            <person name="Liu Y."/>
            <person name="Xu W."/>
            <person name="Pan J."/>
            <person name="Luo Z.H."/>
            <person name="Li M."/>
        </authorList>
    </citation>
    <scope>NUCLEOTIDE SEQUENCE [LARGE SCALE GENOMIC DNA]</scope>
    <source>
        <strain evidence="4">HyVt-503</strain>
    </source>
</reference>
<dbReference type="SUPFAM" id="SSF102405">
    <property type="entry name" value="MCP/YpsA-like"/>
    <property type="match status" value="1"/>
</dbReference>
<evidence type="ECO:0000259" key="3">
    <source>
        <dbReference type="Pfam" id="PF17782"/>
    </source>
</evidence>
<dbReference type="EMBL" id="DRND01000362">
    <property type="protein sequence ID" value="HFC47131.1"/>
    <property type="molecule type" value="Genomic_DNA"/>
</dbReference>
<proteinExistence type="inferred from homology"/>
<dbReference type="Gene3D" id="1.10.10.10">
    <property type="entry name" value="Winged helix-like DNA-binding domain superfamily/Winged helix DNA-binding domain"/>
    <property type="match status" value="1"/>
</dbReference>
<comment type="caution">
    <text evidence="4">The sequence shown here is derived from an EMBL/GenBank/DDBJ whole genome shotgun (WGS) entry which is preliminary data.</text>
</comment>
<dbReference type="NCBIfam" id="TIGR00732">
    <property type="entry name" value="dprA"/>
    <property type="match status" value="1"/>
</dbReference>
<dbReference type="GO" id="GO:0009294">
    <property type="term" value="P:DNA-mediated transformation"/>
    <property type="evidence" value="ECO:0007669"/>
    <property type="project" value="InterPro"/>
</dbReference>
<feature type="domain" description="DprA winged helix" evidence="3">
    <location>
        <begin position="310"/>
        <end position="361"/>
    </location>
</feature>
<dbReference type="SUPFAM" id="SSF47781">
    <property type="entry name" value="RuvA domain 2-like"/>
    <property type="match status" value="1"/>
</dbReference>
<feature type="domain" description="Smf/DprA SLOG" evidence="2">
    <location>
        <begin position="85"/>
        <end position="292"/>
    </location>
</feature>
<name>A0A7V2SWP0_9BACT</name>
<dbReference type="Pfam" id="PF17782">
    <property type="entry name" value="WHD_DprA"/>
    <property type="match status" value="1"/>
</dbReference>
<accession>A0A7V2SWP0</accession>
<gene>
    <name evidence="4" type="primary">dprA</name>
    <name evidence="4" type="ORF">ENJ63_04540</name>
</gene>
<dbReference type="InterPro" id="IPR003488">
    <property type="entry name" value="DprA"/>
</dbReference>
<dbReference type="Gene3D" id="3.40.50.450">
    <property type="match status" value="1"/>
</dbReference>
<dbReference type="PANTHER" id="PTHR43022:SF1">
    <property type="entry name" value="PROTEIN SMF"/>
    <property type="match status" value="1"/>
</dbReference>
<evidence type="ECO:0000313" key="4">
    <source>
        <dbReference type="EMBL" id="HFC47131.1"/>
    </source>
</evidence>
<protein>
    <submittedName>
        <fullName evidence="4">DNA-protecting protein DprA</fullName>
    </submittedName>
</protein>
<dbReference type="Pfam" id="PF02481">
    <property type="entry name" value="DNA_processg_A"/>
    <property type="match status" value="1"/>
</dbReference>
<dbReference type="Proteomes" id="UP000885797">
    <property type="component" value="Unassembled WGS sequence"/>
</dbReference>
<comment type="similarity">
    <text evidence="1">Belongs to the DprA/Smf family.</text>
</comment>
<evidence type="ECO:0000256" key="1">
    <source>
        <dbReference type="ARBA" id="ARBA00006525"/>
    </source>
</evidence>
<dbReference type="PANTHER" id="PTHR43022">
    <property type="entry name" value="PROTEIN SMF"/>
    <property type="match status" value="1"/>
</dbReference>
<dbReference type="InterPro" id="IPR036388">
    <property type="entry name" value="WH-like_DNA-bd_sf"/>
</dbReference>
<sequence length="371" mass="39353">MYGLNHQFVRGLIGLLTLQGVGPLTVERLIRHFGSPHEALKATSTEIMGLSWLSSPAKKALKRGVDQKRLDACIHTLERLGAWAICREDPEYPNSLKEIYNPPPILFGLGDSDLLNEKSVAIVGARRATRYGQEVAKNLAGGLSSKGLAVVSGMALGIDTSAHRGALGAGGKTIAVLGSGLDRPYPARNRGLMKEIAESGAVITEFLPGTNPEPGNFPRRNRVICGLSQGVVVVEAGLKSGSLITASLALEQGKEVMAVPGSVRSPVSKGAHWLIKQGAFLVEDSRDVLEVLGLDTEAKGYESKKRITVDDPRKRRVLGSLGPYPVFIDDIIAATGLEPGEVSAILLDLELEGLVEALPGKFFQIGAEAGS</sequence>
<dbReference type="AlphaFoldDB" id="A0A7V2SWP0"/>
<dbReference type="InterPro" id="IPR057666">
    <property type="entry name" value="DrpA_SLOG"/>
</dbReference>
<organism evidence="4">
    <name type="scientific">Dissulfuribacter thermophilus</name>
    <dbReference type="NCBI Taxonomy" id="1156395"/>
    <lineage>
        <taxon>Bacteria</taxon>
        <taxon>Pseudomonadati</taxon>
        <taxon>Thermodesulfobacteriota</taxon>
        <taxon>Dissulfuribacteria</taxon>
        <taxon>Dissulfuribacterales</taxon>
        <taxon>Dissulfuribacteraceae</taxon>
        <taxon>Dissulfuribacter</taxon>
    </lineage>
</organism>
<dbReference type="InterPro" id="IPR010994">
    <property type="entry name" value="RuvA_2-like"/>
</dbReference>